<evidence type="ECO:0000313" key="1">
    <source>
        <dbReference type="EMBL" id="JAD63579.1"/>
    </source>
</evidence>
<sequence>MQPLTPSITIYFVHSCQFSFAHLS</sequence>
<reference evidence="1" key="1">
    <citation type="submission" date="2014-09" db="EMBL/GenBank/DDBJ databases">
        <authorList>
            <person name="Magalhaes I.L.F."/>
            <person name="Oliveira U."/>
            <person name="Santos F.R."/>
            <person name="Vidigal T.H.D.A."/>
            <person name="Brescovit A.D."/>
            <person name="Santos A.J."/>
        </authorList>
    </citation>
    <scope>NUCLEOTIDE SEQUENCE</scope>
    <source>
        <tissue evidence="1">Shoot tissue taken approximately 20 cm above the soil surface</tissue>
    </source>
</reference>
<dbReference type="EMBL" id="GBRH01234316">
    <property type="protein sequence ID" value="JAD63579.1"/>
    <property type="molecule type" value="Transcribed_RNA"/>
</dbReference>
<proteinExistence type="predicted"/>
<organism evidence="1">
    <name type="scientific">Arundo donax</name>
    <name type="common">Giant reed</name>
    <name type="synonym">Donax arundinaceus</name>
    <dbReference type="NCBI Taxonomy" id="35708"/>
    <lineage>
        <taxon>Eukaryota</taxon>
        <taxon>Viridiplantae</taxon>
        <taxon>Streptophyta</taxon>
        <taxon>Embryophyta</taxon>
        <taxon>Tracheophyta</taxon>
        <taxon>Spermatophyta</taxon>
        <taxon>Magnoliopsida</taxon>
        <taxon>Liliopsida</taxon>
        <taxon>Poales</taxon>
        <taxon>Poaceae</taxon>
        <taxon>PACMAD clade</taxon>
        <taxon>Arundinoideae</taxon>
        <taxon>Arundineae</taxon>
        <taxon>Arundo</taxon>
    </lineage>
</organism>
<name>A0A0A9BI04_ARUDO</name>
<accession>A0A0A9BI04</accession>
<reference evidence="1" key="2">
    <citation type="journal article" date="2015" name="Data Brief">
        <title>Shoot transcriptome of the giant reed, Arundo donax.</title>
        <authorList>
            <person name="Barrero R.A."/>
            <person name="Guerrero F.D."/>
            <person name="Moolhuijzen P."/>
            <person name="Goolsby J.A."/>
            <person name="Tidwell J."/>
            <person name="Bellgard S.E."/>
            <person name="Bellgard M.I."/>
        </authorList>
    </citation>
    <scope>NUCLEOTIDE SEQUENCE</scope>
    <source>
        <tissue evidence="1">Shoot tissue taken approximately 20 cm above the soil surface</tissue>
    </source>
</reference>
<dbReference type="AlphaFoldDB" id="A0A0A9BI04"/>
<protein>
    <submittedName>
        <fullName evidence="1">Uncharacterized protein</fullName>
    </submittedName>
</protein>